<feature type="domain" description="Response regulatory" evidence="4">
    <location>
        <begin position="5"/>
        <end position="117"/>
    </location>
</feature>
<organism evidence="6">
    <name type="scientific">Proteinivorax tanatarense</name>
    <dbReference type="NCBI Taxonomy" id="1260629"/>
    <lineage>
        <taxon>Bacteria</taxon>
        <taxon>Bacillati</taxon>
        <taxon>Bacillota</taxon>
        <taxon>Clostridia</taxon>
        <taxon>Eubacteriales</taxon>
        <taxon>Proteinivoracaceae</taxon>
        <taxon>Proteinivorax</taxon>
    </lineage>
</organism>
<evidence type="ECO:0000313" key="6">
    <source>
        <dbReference type="EMBL" id="XBX75735.1"/>
    </source>
</evidence>
<dbReference type="InterPro" id="IPR007492">
    <property type="entry name" value="LytTR_DNA-bd_dom"/>
</dbReference>
<dbReference type="PANTHER" id="PTHR37299">
    <property type="entry name" value="TRANSCRIPTIONAL REGULATOR-RELATED"/>
    <property type="match status" value="1"/>
</dbReference>
<dbReference type="InterPro" id="IPR046947">
    <property type="entry name" value="LytR-like"/>
</dbReference>
<feature type="domain" description="HTH LytTR-type" evidence="5">
    <location>
        <begin position="134"/>
        <end position="240"/>
    </location>
</feature>
<gene>
    <name evidence="6" type="ORF">PRVXT_000889</name>
</gene>
<dbReference type="PROSITE" id="PS50930">
    <property type="entry name" value="HTH_LYTTR"/>
    <property type="match status" value="1"/>
</dbReference>
<keyword evidence="3" id="KW-0597">Phosphoprotein</keyword>
<accession>A0AAU7VNS4</accession>
<evidence type="ECO:0000256" key="2">
    <source>
        <dbReference type="ARBA" id="ARBA00024867"/>
    </source>
</evidence>
<dbReference type="GO" id="GO:0000156">
    <property type="term" value="F:phosphorelay response regulator activity"/>
    <property type="evidence" value="ECO:0007669"/>
    <property type="project" value="InterPro"/>
</dbReference>
<dbReference type="GO" id="GO:0003677">
    <property type="term" value="F:DNA binding"/>
    <property type="evidence" value="ECO:0007669"/>
    <property type="project" value="UniProtKB-KW"/>
</dbReference>
<dbReference type="Pfam" id="PF04397">
    <property type="entry name" value="LytTR"/>
    <property type="match status" value="1"/>
</dbReference>
<dbReference type="Gene3D" id="3.40.50.2300">
    <property type="match status" value="1"/>
</dbReference>
<protein>
    <recommendedName>
        <fullName evidence="1">Stage 0 sporulation protein A homolog</fullName>
    </recommendedName>
</protein>
<evidence type="ECO:0000259" key="4">
    <source>
        <dbReference type="PROSITE" id="PS50110"/>
    </source>
</evidence>
<evidence type="ECO:0000256" key="1">
    <source>
        <dbReference type="ARBA" id="ARBA00018672"/>
    </source>
</evidence>
<dbReference type="SUPFAM" id="SSF52172">
    <property type="entry name" value="CheY-like"/>
    <property type="match status" value="1"/>
</dbReference>
<evidence type="ECO:0000259" key="5">
    <source>
        <dbReference type="PROSITE" id="PS50930"/>
    </source>
</evidence>
<dbReference type="InterPro" id="IPR011006">
    <property type="entry name" value="CheY-like_superfamily"/>
</dbReference>
<dbReference type="SMART" id="SM00448">
    <property type="entry name" value="REC"/>
    <property type="match status" value="1"/>
</dbReference>
<dbReference type="EMBL" id="CP158367">
    <property type="protein sequence ID" value="XBX75735.1"/>
    <property type="molecule type" value="Genomic_DNA"/>
</dbReference>
<dbReference type="AlphaFoldDB" id="A0AAU7VNS4"/>
<dbReference type="PROSITE" id="PS50110">
    <property type="entry name" value="RESPONSE_REGULATORY"/>
    <property type="match status" value="1"/>
</dbReference>
<reference evidence="6" key="1">
    <citation type="journal article" date="2013" name="Extremophiles">
        <title>Proteinivorax tanatarense gen. nov., sp. nov., an anaerobic, haloalkaliphilic, proteolytic bacterium isolated from a decaying algal bloom, and proposal of Proteinivoraceae fam. nov.</title>
        <authorList>
            <person name="Kevbrin V."/>
            <person name="Boltyanskaya Y."/>
            <person name="Zhilina T."/>
            <person name="Kolganova T."/>
            <person name="Lavrentjeva E."/>
            <person name="Kuznetsov B."/>
        </authorList>
    </citation>
    <scope>NUCLEOTIDE SEQUENCE</scope>
    <source>
        <strain evidence="6">Z-910T</strain>
    </source>
</reference>
<proteinExistence type="predicted"/>
<dbReference type="Pfam" id="PF00072">
    <property type="entry name" value="Response_reg"/>
    <property type="match status" value="1"/>
</dbReference>
<feature type="modified residue" description="4-aspartylphosphate" evidence="3">
    <location>
        <position position="56"/>
    </location>
</feature>
<sequence length="241" mass="28342">MDKIKVAIIDDELPSREELKFLLSHRRELDIAYEADNFEDAFDLVNHKDIDLLFLDIQLKDKSGVDLAEIIDHKNIEIIFATAYDMYAVKAFSLNAVDYLLKPFSQLRVEKAVNKALNKILKERDVKKSYPQKLTFWKGEKMHVISPEEIVFITVDEKQVKIYTDKGIFFDHTTLKDVQQKLEPKSFIKTHRSYVINLEKISEIIPWFNSTFNLKMEKYTQMKIPVSRSYLQNFKKELGLS</sequence>
<name>A0AAU7VNS4_9FIRM</name>
<dbReference type="Gene3D" id="2.40.50.40">
    <property type="match status" value="1"/>
</dbReference>
<dbReference type="RefSeq" id="WP_350344473.1">
    <property type="nucleotide sequence ID" value="NZ_CP158367.1"/>
</dbReference>
<evidence type="ECO:0000256" key="3">
    <source>
        <dbReference type="PROSITE-ProRule" id="PRU00169"/>
    </source>
</evidence>
<reference evidence="6" key="2">
    <citation type="submission" date="2024-06" db="EMBL/GenBank/DDBJ databases">
        <authorList>
            <person name="Petrova K.O."/>
            <person name="Toshchakov S.V."/>
            <person name="Boltjanskaja Y.V."/>
            <person name="Kevbrin V."/>
        </authorList>
    </citation>
    <scope>NUCLEOTIDE SEQUENCE</scope>
    <source>
        <strain evidence="6">Z-910T</strain>
    </source>
</reference>
<dbReference type="PANTHER" id="PTHR37299:SF1">
    <property type="entry name" value="STAGE 0 SPORULATION PROTEIN A HOMOLOG"/>
    <property type="match status" value="1"/>
</dbReference>
<dbReference type="Gene3D" id="2.20.25.10">
    <property type="match status" value="1"/>
</dbReference>
<dbReference type="InterPro" id="IPR001789">
    <property type="entry name" value="Sig_transdc_resp-reg_receiver"/>
</dbReference>
<keyword evidence="6" id="KW-0238">DNA-binding</keyword>
<dbReference type="SMART" id="SM00850">
    <property type="entry name" value="LytTR"/>
    <property type="match status" value="1"/>
</dbReference>
<comment type="function">
    <text evidence="2">May play the central regulatory role in sporulation. It may be an element of the effector pathway responsible for the activation of sporulation genes in response to nutritional stress. Spo0A may act in concert with spo0H (a sigma factor) to control the expression of some genes that are critical to the sporulation process.</text>
</comment>